<dbReference type="InterPro" id="IPR032710">
    <property type="entry name" value="NTF2-like_dom_sf"/>
</dbReference>
<dbReference type="EMBL" id="AHJE01000031">
    <property type="protein sequence ID" value="EHP42540.1"/>
    <property type="molecule type" value="Genomic_DNA"/>
</dbReference>
<dbReference type="RefSeq" id="WP_006158321.1">
    <property type="nucleotide sequence ID" value="NZ_AHJE01000031.1"/>
</dbReference>
<organism evidence="1 2">
    <name type="scientific">Cupriavidus basilensis OR16</name>
    <dbReference type="NCBI Taxonomy" id="1127483"/>
    <lineage>
        <taxon>Bacteria</taxon>
        <taxon>Pseudomonadati</taxon>
        <taxon>Pseudomonadota</taxon>
        <taxon>Betaproteobacteria</taxon>
        <taxon>Burkholderiales</taxon>
        <taxon>Burkholderiaceae</taxon>
        <taxon>Cupriavidus</taxon>
    </lineage>
</organism>
<proteinExistence type="predicted"/>
<dbReference type="Proteomes" id="UP000005808">
    <property type="component" value="Unassembled WGS sequence"/>
</dbReference>
<dbReference type="AlphaFoldDB" id="H1S4I4"/>
<dbReference type="PATRIC" id="fig|1127483.3.peg.2708"/>
<dbReference type="Gene3D" id="3.10.450.50">
    <property type="match status" value="1"/>
</dbReference>
<reference evidence="1 2" key="1">
    <citation type="journal article" date="2012" name="J. Bacteriol.">
        <title>De Novo Genome Project of Cupriavidus basilensis OR16.</title>
        <authorList>
            <person name="Cserhati M."/>
            <person name="Kriszt B."/>
            <person name="Szoboszlay S."/>
            <person name="Toth A."/>
            <person name="Szabo I."/>
            <person name="Tancsics A."/>
            <person name="Nagy I."/>
            <person name="Horvath B."/>
            <person name="Nagy I."/>
            <person name="Kukolya J."/>
        </authorList>
    </citation>
    <scope>NUCLEOTIDE SEQUENCE [LARGE SCALE GENOMIC DNA]</scope>
    <source>
        <strain evidence="1 2">OR16</strain>
    </source>
</reference>
<name>H1S4I4_9BURK</name>
<evidence type="ECO:0008006" key="3">
    <source>
        <dbReference type="Google" id="ProtNLM"/>
    </source>
</evidence>
<comment type="caution">
    <text evidence="1">The sequence shown here is derived from an EMBL/GenBank/DDBJ whole genome shotgun (WGS) entry which is preliminary data.</text>
</comment>
<gene>
    <name evidence="1" type="ORF">OR16_13524</name>
</gene>
<sequence>MARMNVPTASMFPGSLDPQALIRTYIRAKDENRPHLMAHTFAADATLEMTVKSEAIAFPARSEGVAVISDVLVRRFGQSYDNVYTFCLAEAPPAADALRYGCDWLVGMTDKASGGVRVGCGSYAWEFSAQDGARRVQALTIVIEAMEVLPADAAQAVLDGWLARLPYPWSTASHVCGQAPALAQLAPVLAYLRCGAAQDSR</sequence>
<accession>H1S4I4</accession>
<dbReference type="SUPFAM" id="SSF54427">
    <property type="entry name" value="NTF2-like"/>
    <property type="match status" value="1"/>
</dbReference>
<evidence type="ECO:0000313" key="2">
    <source>
        <dbReference type="Proteomes" id="UP000005808"/>
    </source>
</evidence>
<protein>
    <recommendedName>
        <fullName evidence="3">SnoaL-like domain-containing protein</fullName>
    </recommendedName>
</protein>
<evidence type="ECO:0000313" key="1">
    <source>
        <dbReference type="EMBL" id="EHP42540.1"/>
    </source>
</evidence>